<feature type="domain" description="HTH cro/C1-type" evidence="3">
    <location>
        <begin position="25"/>
        <end position="79"/>
    </location>
</feature>
<evidence type="ECO:0000256" key="2">
    <source>
        <dbReference type="SAM" id="MobiDB-lite"/>
    </source>
</evidence>
<organism evidence="4 5">
    <name type="scientific">Streptomyces orinoci</name>
    <name type="common">Streptoverticillium orinoci</name>
    <dbReference type="NCBI Taxonomy" id="67339"/>
    <lineage>
        <taxon>Bacteria</taxon>
        <taxon>Bacillati</taxon>
        <taxon>Actinomycetota</taxon>
        <taxon>Actinomycetes</taxon>
        <taxon>Kitasatosporales</taxon>
        <taxon>Streptomycetaceae</taxon>
        <taxon>Streptomyces</taxon>
    </lineage>
</organism>
<dbReference type="Gene3D" id="1.25.40.10">
    <property type="entry name" value="Tetratricopeptide repeat domain"/>
    <property type="match status" value="1"/>
</dbReference>
<dbReference type="SUPFAM" id="SSF48452">
    <property type="entry name" value="TPR-like"/>
    <property type="match status" value="1"/>
</dbReference>
<protein>
    <submittedName>
        <fullName evidence="4">Helix-turn-helix transcriptional regulator</fullName>
    </submittedName>
</protein>
<evidence type="ECO:0000313" key="5">
    <source>
        <dbReference type="Proteomes" id="UP001552594"/>
    </source>
</evidence>
<dbReference type="Pfam" id="PF01381">
    <property type="entry name" value="HTH_3"/>
    <property type="match status" value="1"/>
</dbReference>
<dbReference type="InterPro" id="IPR001387">
    <property type="entry name" value="Cro/C1-type_HTH"/>
</dbReference>
<keyword evidence="1" id="KW-0238">DNA-binding</keyword>
<feature type="region of interest" description="Disordered" evidence="2">
    <location>
        <begin position="1"/>
        <end position="22"/>
    </location>
</feature>
<evidence type="ECO:0000259" key="3">
    <source>
        <dbReference type="PROSITE" id="PS50943"/>
    </source>
</evidence>
<evidence type="ECO:0000313" key="4">
    <source>
        <dbReference type="EMBL" id="MEV5509199.1"/>
    </source>
</evidence>
<dbReference type="InterPro" id="IPR050807">
    <property type="entry name" value="TransReg_Diox_bact_type"/>
</dbReference>
<feature type="compositionally biased region" description="Basic and acidic residues" evidence="2">
    <location>
        <begin position="1"/>
        <end position="18"/>
    </location>
</feature>
<dbReference type="PANTHER" id="PTHR46797:SF1">
    <property type="entry name" value="METHYLPHOSPHONATE SYNTHASE"/>
    <property type="match status" value="1"/>
</dbReference>
<reference evidence="4 5" key="1">
    <citation type="submission" date="2024-06" db="EMBL/GenBank/DDBJ databases">
        <title>The Natural Products Discovery Center: Release of the First 8490 Sequenced Strains for Exploring Actinobacteria Biosynthetic Diversity.</title>
        <authorList>
            <person name="Kalkreuter E."/>
            <person name="Kautsar S.A."/>
            <person name="Yang D."/>
            <person name="Bader C.D."/>
            <person name="Teijaro C.N."/>
            <person name="Fluegel L."/>
            <person name="Davis C.M."/>
            <person name="Simpson J.R."/>
            <person name="Lauterbach L."/>
            <person name="Steele A.D."/>
            <person name="Gui C."/>
            <person name="Meng S."/>
            <person name="Li G."/>
            <person name="Viehrig K."/>
            <person name="Ye F."/>
            <person name="Su P."/>
            <person name="Kiefer A.F."/>
            <person name="Nichols A."/>
            <person name="Cepeda A.J."/>
            <person name="Yan W."/>
            <person name="Fan B."/>
            <person name="Jiang Y."/>
            <person name="Adhikari A."/>
            <person name="Zheng C.-J."/>
            <person name="Schuster L."/>
            <person name="Cowan T.M."/>
            <person name="Smanski M.J."/>
            <person name="Chevrette M.G."/>
            <person name="De Carvalho L.P.S."/>
            <person name="Shen B."/>
        </authorList>
    </citation>
    <scope>NUCLEOTIDE SEQUENCE [LARGE SCALE GENOMIC DNA]</scope>
    <source>
        <strain evidence="4 5">NPDC052347</strain>
    </source>
</reference>
<sequence>METTHCTEGDLMAHEERTPGPGKNVAVLRKEHNLSQAQLARRAGVSLSMLSKIETGDRALTQGMAAAIAGAMGITLDEVLGKAPVVSEDNLKDLRAAMRRFDLAGEPPRSLQELKQDLSKLTAHRFNTDLAEVLSLLPDVLSRAQNYAHATGTPEAWALVADTYSTVYWVAARHRWLDLCELASIKQVLAAERSAPLVGIVAARDQAGMFLNNGDFAGGLAVVEQAISKAESTLTGPERAFGLGCLHLRGLTLAGRLRDKTEADKHIERAQRLAEEFPQDVIKHEMHFGPQNTAVHVISTSGDLRRHSKALQVSQDLQRQRITLPATRVGPMHLDTARARLALGDRDGALDSLEQAWEVAPQLAKVHPTSQELFRVLLSLHKRSNPRLNKIAKRVKISI</sequence>
<keyword evidence="5" id="KW-1185">Reference proteome</keyword>
<dbReference type="PROSITE" id="PS50943">
    <property type="entry name" value="HTH_CROC1"/>
    <property type="match status" value="1"/>
</dbReference>
<name>A0ABV3K232_STRON</name>
<evidence type="ECO:0000256" key="1">
    <source>
        <dbReference type="ARBA" id="ARBA00023125"/>
    </source>
</evidence>
<proteinExistence type="predicted"/>
<dbReference type="EMBL" id="JBFAUK010000019">
    <property type="protein sequence ID" value="MEV5509199.1"/>
    <property type="molecule type" value="Genomic_DNA"/>
</dbReference>
<comment type="caution">
    <text evidence="4">The sequence shown here is derived from an EMBL/GenBank/DDBJ whole genome shotgun (WGS) entry which is preliminary data.</text>
</comment>
<dbReference type="Proteomes" id="UP001552594">
    <property type="component" value="Unassembled WGS sequence"/>
</dbReference>
<accession>A0ABV3K232</accession>
<dbReference type="SUPFAM" id="SSF47413">
    <property type="entry name" value="lambda repressor-like DNA-binding domains"/>
    <property type="match status" value="1"/>
</dbReference>
<dbReference type="InterPro" id="IPR011990">
    <property type="entry name" value="TPR-like_helical_dom_sf"/>
</dbReference>
<dbReference type="Gene3D" id="1.10.260.40">
    <property type="entry name" value="lambda repressor-like DNA-binding domains"/>
    <property type="match status" value="1"/>
</dbReference>
<dbReference type="InterPro" id="IPR010982">
    <property type="entry name" value="Lambda_DNA-bd_dom_sf"/>
</dbReference>
<dbReference type="PANTHER" id="PTHR46797">
    <property type="entry name" value="HTH-TYPE TRANSCRIPTIONAL REGULATOR"/>
    <property type="match status" value="1"/>
</dbReference>
<dbReference type="SMART" id="SM00530">
    <property type="entry name" value="HTH_XRE"/>
    <property type="match status" value="1"/>
</dbReference>
<dbReference type="RefSeq" id="WP_241561363.1">
    <property type="nucleotide sequence ID" value="NZ_JBFAUK010000019.1"/>
</dbReference>
<gene>
    <name evidence="4" type="ORF">AB0L16_22655</name>
</gene>
<dbReference type="CDD" id="cd00093">
    <property type="entry name" value="HTH_XRE"/>
    <property type="match status" value="1"/>
</dbReference>